<dbReference type="KEGG" id="clap:NCTC11466_01662"/>
<dbReference type="PANTHER" id="PTHR37533">
    <property type="entry name" value="FLAGELLAR HOOK-LENGTH CONTROL PROTEIN"/>
    <property type="match status" value="1"/>
</dbReference>
<gene>
    <name evidence="6" type="primary">fliK</name>
    <name evidence="6" type="ORF">NCTC11466_01662</name>
</gene>
<feature type="region of interest" description="Disordered" evidence="4">
    <location>
        <begin position="95"/>
        <end position="117"/>
    </location>
</feature>
<dbReference type="Pfam" id="PF02120">
    <property type="entry name" value="Flg_hook"/>
    <property type="match status" value="1"/>
</dbReference>
<dbReference type="InterPro" id="IPR001635">
    <property type="entry name" value="Flag_hook_Flik"/>
</dbReference>
<comment type="function">
    <text evidence="1">Controls the length of the flagellar hook.</text>
</comment>
<accession>A0A3S4MEH1</accession>
<keyword evidence="6" id="KW-0969">Cilium</keyword>
<evidence type="ECO:0000313" key="7">
    <source>
        <dbReference type="Proteomes" id="UP000274122"/>
    </source>
</evidence>
<evidence type="ECO:0000256" key="2">
    <source>
        <dbReference type="ARBA" id="ARBA00009149"/>
    </source>
</evidence>
<dbReference type="Gene3D" id="3.30.750.140">
    <property type="match status" value="1"/>
</dbReference>
<sequence length="409" mass="42148">MITLPNILLNNGADPAATAETKGAEGKGFLDLLSKALPGKVELEEGKSLPLGVALSKAAATNTAKGDAKDGQAVLNQLLNTPELSEALTTLLASHGKTDTSDKPDLATKDAKSDKPLSDAELQTLSALFAMLPQPVVAAQPITPGKPVAAADKAALSALTTAGNTAAKSATDSLLPADGSVKKAAPTTSALADSRTPAATVSSAQQQPVDDKIQLAANKGSDSRDSAPLQVNNTAPVTPQITPAISSATIAAPTTTVIATPTAPTIAAQLGSHEWQQQISQHVTLFTRQGQHSAELRLHPEDLGQVQISLKLEDNQAQLQMISPHSHVRAALEAALPTLRTALAENGIQLGQSNISSESFAQQQSGQQQQQNTRSAERFSLSGSDPEPLPVADSLQRLASSNGAVDIFA</sequence>
<organism evidence="6 7">
    <name type="scientific">Cedecea lapagei</name>
    <dbReference type="NCBI Taxonomy" id="158823"/>
    <lineage>
        <taxon>Bacteria</taxon>
        <taxon>Pseudomonadati</taxon>
        <taxon>Pseudomonadota</taxon>
        <taxon>Gammaproteobacteria</taxon>
        <taxon>Enterobacterales</taxon>
        <taxon>Enterobacteriaceae</taxon>
        <taxon>Cedecea</taxon>
    </lineage>
</organism>
<evidence type="ECO:0000256" key="3">
    <source>
        <dbReference type="ARBA" id="ARBA00022795"/>
    </source>
</evidence>
<dbReference type="GO" id="GO:0009424">
    <property type="term" value="C:bacterial-type flagellum hook"/>
    <property type="evidence" value="ECO:0007669"/>
    <property type="project" value="InterPro"/>
</dbReference>
<proteinExistence type="inferred from homology"/>
<feature type="compositionally biased region" description="Basic and acidic residues" evidence="4">
    <location>
        <begin position="96"/>
        <end position="117"/>
    </location>
</feature>
<dbReference type="PANTHER" id="PTHR37533:SF2">
    <property type="entry name" value="FLAGELLAR HOOK-LENGTH CONTROL PROTEIN"/>
    <property type="match status" value="1"/>
</dbReference>
<feature type="region of interest" description="Disordered" evidence="4">
    <location>
        <begin position="357"/>
        <end position="391"/>
    </location>
</feature>
<feature type="region of interest" description="Disordered" evidence="4">
    <location>
        <begin position="186"/>
        <end position="209"/>
    </location>
</feature>
<dbReference type="RefSeq" id="WP_126355782.1">
    <property type="nucleotide sequence ID" value="NZ_LR134201.1"/>
</dbReference>
<feature type="compositionally biased region" description="Polar residues" evidence="4">
    <location>
        <begin position="186"/>
        <end position="208"/>
    </location>
</feature>
<dbReference type="OrthoDB" id="1792985at2"/>
<comment type="similarity">
    <text evidence="2">Belongs to the FliK family.</text>
</comment>
<dbReference type="Proteomes" id="UP000274122">
    <property type="component" value="Chromosome"/>
</dbReference>
<dbReference type="AlphaFoldDB" id="A0A3S4MEH1"/>
<keyword evidence="7" id="KW-1185">Reference proteome</keyword>
<dbReference type="PRINTS" id="PR01007">
    <property type="entry name" value="FLGHOOKFLIK"/>
</dbReference>
<keyword evidence="3" id="KW-1005">Bacterial flagellum biogenesis</keyword>
<evidence type="ECO:0000313" key="6">
    <source>
        <dbReference type="EMBL" id="VEB96496.1"/>
    </source>
</evidence>
<dbReference type="InterPro" id="IPR052563">
    <property type="entry name" value="FliK"/>
</dbReference>
<protein>
    <submittedName>
        <fullName evidence="6">Flagellar hook-length control protein</fullName>
    </submittedName>
</protein>
<dbReference type="CDD" id="cd17470">
    <property type="entry name" value="T3SS_Flik_C"/>
    <property type="match status" value="1"/>
</dbReference>
<feature type="compositionally biased region" description="Low complexity" evidence="4">
    <location>
        <begin position="362"/>
        <end position="371"/>
    </location>
</feature>
<keyword evidence="6" id="KW-0282">Flagellum</keyword>
<dbReference type="EMBL" id="LR134201">
    <property type="protein sequence ID" value="VEB96496.1"/>
    <property type="molecule type" value="Genomic_DNA"/>
</dbReference>
<dbReference type="InterPro" id="IPR038610">
    <property type="entry name" value="FliK-like_C_sf"/>
</dbReference>
<feature type="domain" description="Flagellar hook-length control protein-like C-terminal" evidence="5">
    <location>
        <begin position="283"/>
        <end position="364"/>
    </location>
</feature>
<keyword evidence="6" id="KW-0966">Cell projection</keyword>
<dbReference type="InterPro" id="IPR021136">
    <property type="entry name" value="Flagellar_hook_control-like_C"/>
</dbReference>
<evidence type="ECO:0000256" key="4">
    <source>
        <dbReference type="SAM" id="MobiDB-lite"/>
    </source>
</evidence>
<reference evidence="6 7" key="1">
    <citation type="submission" date="2018-12" db="EMBL/GenBank/DDBJ databases">
        <authorList>
            <consortium name="Pathogen Informatics"/>
        </authorList>
    </citation>
    <scope>NUCLEOTIDE SEQUENCE [LARGE SCALE GENOMIC DNA]</scope>
    <source>
        <strain evidence="6 7">NCTC11466</strain>
    </source>
</reference>
<evidence type="ECO:0000259" key="5">
    <source>
        <dbReference type="Pfam" id="PF02120"/>
    </source>
</evidence>
<dbReference type="GO" id="GO:0044780">
    <property type="term" value="P:bacterial-type flagellum assembly"/>
    <property type="evidence" value="ECO:0007669"/>
    <property type="project" value="InterPro"/>
</dbReference>
<name>A0A3S4MEH1_9ENTR</name>
<evidence type="ECO:0000256" key="1">
    <source>
        <dbReference type="ARBA" id="ARBA00003944"/>
    </source>
</evidence>